<name>A7EMN9_SCLS1</name>
<evidence type="ECO:0000256" key="1">
    <source>
        <dbReference type="SAM" id="MobiDB-lite"/>
    </source>
</evidence>
<proteinExistence type="predicted"/>
<dbReference type="RefSeq" id="XP_001592347.1">
    <property type="nucleotide sequence ID" value="XM_001592297.1"/>
</dbReference>
<organism evidence="2 3">
    <name type="scientific">Sclerotinia sclerotiorum (strain ATCC 18683 / 1980 / Ss-1)</name>
    <name type="common">White mold</name>
    <name type="synonym">Whetzelinia sclerotiorum</name>
    <dbReference type="NCBI Taxonomy" id="665079"/>
    <lineage>
        <taxon>Eukaryota</taxon>
        <taxon>Fungi</taxon>
        <taxon>Dikarya</taxon>
        <taxon>Ascomycota</taxon>
        <taxon>Pezizomycotina</taxon>
        <taxon>Leotiomycetes</taxon>
        <taxon>Helotiales</taxon>
        <taxon>Sclerotiniaceae</taxon>
        <taxon>Sclerotinia</taxon>
    </lineage>
</organism>
<dbReference type="AlphaFoldDB" id="A7EMN9"/>
<feature type="region of interest" description="Disordered" evidence="1">
    <location>
        <begin position="36"/>
        <end position="56"/>
    </location>
</feature>
<reference evidence="3" key="1">
    <citation type="journal article" date="2011" name="PLoS Genet.">
        <title>Genomic analysis of the necrotrophic fungal pathogens Sclerotinia sclerotiorum and Botrytis cinerea.</title>
        <authorList>
            <person name="Amselem J."/>
            <person name="Cuomo C.A."/>
            <person name="van Kan J.A."/>
            <person name="Viaud M."/>
            <person name="Benito E.P."/>
            <person name="Couloux A."/>
            <person name="Coutinho P.M."/>
            <person name="de Vries R.P."/>
            <person name="Dyer P.S."/>
            <person name="Fillinger S."/>
            <person name="Fournier E."/>
            <person name="Gout L."/>
            <person name="Hahn M."/>
            <person name="Kohn L."/>
            <person name="Lapalu N."/>
            <person name="Plummer K.M."/>
            <person name="Pradier J.M."/>
            <person name="Quevillon E."/>
            <person name="Sharon A."/>
            <person name="Simon A."/>
            <person name="ten Have A."/>
            <person name="Tudzynski B."/>
            <person name="Tudzynski P."/>
            <person name="Wincker P."/>
            <person name="Andrew M."/>
            <person name="Anthouard V."/>
            <person name="Beever R.E."/>
            <person name="Beffa R."/>
            <person name="Benoit I."/>
            <person name="Bouzid O."/>
            <person name="Brault B."/>
            <person name="Chen Z."/>
            <person name="Choquer M."/>
            <person name="Collemare J."/>
            <person name="Cotton P."/>
            <person name="Danchin E.G."/>
            <person name="Da Silva C."/>
            <person name="Gautier A."/>
            <person name="Giraud C."/>
            <person name="Giraud T."/>
            <person name="Gonzalez C."/>
            <person name="Grossetete S."/>
            <person name="Guldener U."/>
            <person name="Henrissat B."/>
            <person name="Howlett B.J."/>
            <person name="Kodira C."/>
            <person name="Kretschmer M."/>
            <person name="Lappartient A."/>
            <person name="Leroch M."/>
            <person name="Levis C."/>
            <person name="Mauceli E."/>
            <person name="Neuveglise C."/>
            <person name="Oeser B."/>
            <person name="Pearson M."/>
            <person name="Poulain J."/>
            <person name="Poussereau N."/>
            <person name="Quesneville H."/>
            <person name="Rascle C."/>
            <person name="Schumacher J."/>
            <person name="Segurens B."/>
            <person name="Sexton A."/>
            <person name="Silva E."/>
            <person name="Sirven C."/>
            <person name="Soanes D.M."/>
            <person name="Talbot N.J."/>
            <person name="Templeton M."/>
            <person name="Yandava C."/>
            <person name="Yarden O."/>
            <person name="Zeng Q."/>
            <person name="Rollins J.A."/>
            <person name="Lebrun M.H."/>
            <person name="Dickman M."/>
        </authorList>
    </citation>
    <scope>NUCLEOTIDE SEQUENCE [LARGE SCALE GENOMIC DNA]</scope>
    <source>
        <strain evidence="3">ATCC 18683 / 1980 / Ss-1</strain>
    </source>
</reference>
<dbReference type="InParanoid" id="A7EMN9"/>
<gene>
    <name evidence="2" type="ORF">SS1G_06588</name>
</gene>
<dbReference type="EMBL" id="CH476628">
    <property type="protein sequence ID" value="EDO04105.1"/>
    <property type="molecule type" value="Genomic_DNA"/>
</dbReference>
<sequence>MTMDSRWSRCNMCEYRLRYEKFEYKMPCTMPHSINSQGSPNLANKPGDWGKCEFAS</sequence>
<dbReference type="Proteomes" id="UP000001312">
    <property type="component" value="Unassembled WGS sequence"/>
</dbReference>
<dbReference type="GeneID" id="5488718"/>
<evidence type="ECO:0000313" key="3">
    <source>
        <dbReference type="Proteomes" id="UP000001312"/>
    </source>
</evidence>
<protein>
    <submittedName>
        <fullName evidence="2">Uncharacterized protein</fullName>
    </submittedName>
</protein>
<accession>A7EMN9</accession>
<keyword evidence="3" id="KW-1185">Reference proteome</keyword>
<evidence type="ECO:0000313" key="2">
    <source>
        <dbReference type="EMBL" id="EDO04105.1"/>
    </source>
</evidence>
<dbReference type="KEGG" id="ssl:SS1G_06588"/>